<dbReference type="InterPro" id="IPR024079">
    <property type="entry name" value="MetalloPept_cat_dom_sf"/>
</dbReference>
<dbReference type="Pfam" id="PF17148">
    <property type="entry name" value="DUF5117"/>
    <property type="match status" value="1"/>
</dbReference>
<feature type="domain" description="DUF5118" evidence="4">
    <location>
        <begin position="21"/>
        <end position="64"/>
    </location>
</feature>
<proteinExistence type="predicted"/>
<gene>
    <name evidence="5" type="ORF">GCM10011365_20830</name>
</gene>
<dbReference type="EMBL" id="BMEO01000010">
    <property type="protein sequence ID" value="GGF99416.1"/>
    <property type="molecule type" value="Genomic_DNA"/>
</dbReference>
<comment type="caution">
    <text evidence="5">The sequence shown here is derived from an EMBL/GenBank/DDBJ whole genome shotgun (WGS) entry which is preliminary data.</text>
</comment>
<dbReference type="Gene3D" id="3.40.390.10">
    <property type="entry name" value="Collagenase (Catalytic Domain)"/>
    <property type="match status" value="1"/>
</dbReference>
<accession>A0A917FT25</accession>
<evidence type="ECO:0000256" key="1">
    <source>
        <dbReference type="SAM" id="MobiDB-lite"/>
    </source>
</evidence>
<keyword evidence="6" id="KW-1185">Reference proteome</keyword>
<feature type="region of interest" description="Disordered" evidence="1">
    <location>
        <begin position="770"/>
        <end position="792"/>
    </location>
</feature>
<evidence type="ECO:0000259" key="2">
    <source>
        <dbReference type="Pfam" id="PF16313"/>
    </source>
</evidence>
<dbReference type="InterPro" id="IPR034032">
    <property type="entry name" value="Zn_MMP-like_bac"/>
</dbReference>
<evidence type="ECO:0008006" key="7">
    <source>
        <dbReference type="Google" id="ProtNLM"/>
    </source>
</evidence>
<dbReference type="PANTHER" id="PTHR38478">
    <property type="entry name" value="PEPTIDASE M1A AND M12B"/>
    <property type="match status" value="1"/>
</dbReference>
<dbReference type="PANTHER" id="PTHR38478:SF1">
    <property type="entry name" value="ZINC DEPENDENT METALLOPROTEASE DOMAIN LIPOPROTEIN"/>
    <property type="match status" value="1"/>
</dbReference>
<dbReference type="InterPro" id="IPR033428">
    <property type="entry name" value="DUF5118"/>
</dbReference>
<dbReference type="InterPro" id="IPR033413">
    <property type="entry name" value="DUF5117"/>
</dbReference>
<dbReference type="SUPFAM" id="SSF55486">
    <property type="entry name" value="Metalloproteases ('zincins'), catalytic domain"/>
    <property type="match status" value="1"/>
</dbReference>
<dbReference type="Pfam" id="PF16313">
    <property type="entry name" value="DUF4953"/>
    <property type="match status" value="1"/>
</dbReference>
<feature type="domain" description="EcxA zinc-binding" evidence="2">
    <location>
        <begin position="394"/>
        <end position="701"/>
    </location>
</feature>
<dbReference type="CDD" id="cd04276">
    <property type="entry name" value="ZnMc_MMP_like_2"/>
    <property type="match status" value="1"/>
</dbReference>
<evidence type="ECO:0000259" key="4">
    <source>
        <dbReference type="Pfam" id="PF17162"/>
    </source>
</evidence>
<organism evidence="5 6">
    <name type="scientific">Marinicella pacifica</name>
    <dbReference type="NCBI Taxonomy" id="1171543"/>
    <lineage>
        <taxon>Bacteria</taxon>
        <taxon>Pseudomonadati</taxon>
        <taxon>Pseudomonadota</taxon>
        <taxon>Gammaproteobacteria</taxon>
        <taxon>Lysobacterales</taxon>
        <taxon>Marinicellaceae</taxon>
        <taxon>Marinicella</taxon>
    </lineage>
</organism>
<dbReference type="RefSeq" id="WP_188365684.1">
    <property type="nucleotide sequence ID" value="NZ_BAABJF010000006.1"/>
</dbReference>
<protein>
    <recommendedName>
        <fullName evidence="7">Peptidase</fullName>
    </recommendedName>
</protein>
<evidence type="ECO:0000259" key="3">
    <source>
        <dbReference type="Pfam" id="PF17148"/>
    </source>
</evidence>
<feature type="domain" description="DUF5117" evidence="3">
    <location>
        <begin position="77"/>
        <end position="267"/>
    </location>
</feature>
<evidence type="ECO:0000313" key="6">
    <source>
        <dbReference type="Proteomes" id="UP000605253"/>
    </source>
</evidence>
<dbReference type="GO" id="GO:0008237">
    <property type="term" value="F:metallopeptidase activity"/>
    <property type="evidence" value="ECO:0007669"/>
    <property type="project" value="InterPro"/>
</dbReference>
<dbReference type="AlphaFoldDB" id="A0A917FT25"/>
<reference evidence="5" key="2">
    <citation type="submission" date="2020-09" db="EMBL/GenBank/DDBJ databases">
        <authorList>
            <person name="Sun Q."/>
            <person name="Zhou Y."/>
        </authorList>
    </citation>
    <scope>NUCLEOTIDE SEQUENCE</scope>
    <source>
        <strain evidence="5">CGMCC 1.12181</strain>
    </source>
</reference>
<dbReference type="Pfam" id="PF17162">
    <property type="entry name" value="DUF5118"/>
    <property type="match status" value="1"/>
</dbReference>
<name>A0A917FT25_9GAMM</name>
<dbReference type="Proteomes" id="UP000605253">
    <property type="component" value="Unassembled WGS sequence"/>
</dbReference>
<evidence type="ECO:0000313" key="5">
    <source>
        <dbReference type="EMBL" id="GGF99416.1"/>
    </source>
</evidence>
<dbReference type="InterPro" id="IPR032534">
    <property type="entry name" value="EcxA_zinc-bd"/>
</dbReference>
<reference evidence="5" key="1">
    <citation type="journal article" date="2014" name="Int. J. Syst. Evol. Microbiol.">
        <title>Complete genome sequence of Corynebacterium casei LMG S-19264T (=DSM 44701T), isolated from a smear-ripened cheese.</title>
        <authorList>
            <consortium name="US DOE Joint Genome Institute (JGI-PGF)"/>
            <person name="Walter F."/>
            <person name="Albersmeier A."/>
            <person name="Kalinowski J."/>
            <person name="Ruckert C."/>
        </authorList>
    </citation>
    <scope>NUCLEOTIDE SEQUENCE</scope>
    <source>
        <strain evidence="5">CGMCC 1.12181</strain>
    </source>
</reference>
<sequence length="792" mass="89369">MKNTITLFSLLISFHIAANNIDDYVRDMQLHSGFFNFYWDNSEAKIFLEISDYNKEFLYINYLQTGVGSNDIGLDRGQIGNNRVVHFERHGPKILLVQANQTYRAISDNPQERQAVEDGFARSVLWGTEVVAEQNDTVLVDVTEFLLQDSQHIQSRLKQLKEGQFSIDQSRSVIYQPNTESFPDNTEFEALITLTGDNAGQYLRSVTPDNTAVTVRTHHSFVRLPEQVMQPREYDPRSGGIPLTFYDYAAPLDENMKVQWAIRHRLETDNTGQVIKPIVYYLDSGTPEPIRSALLEGAAWWQEAFDSAGFNKAFEVKMLPEDANPLDIRYNTIQWVHRATRGWSYGYSVVDPRSGEILKGHVTLGSLRVRQDMRIAQALLSPFKNGQTDTSVIQNMALARLRQLSAHEVGHTLGLIHNFHASSLNRSSVMDYPHPLVQIKAGEIDLSQAYDVGIGDWDKIAINYLYREFDSNQNVHQELQQIIDEAQQAGHVMIADRDARAVGGAQPQAHLWDNGADAVEALNQVLTVRAKALEQFGLDTLPDGAAVAELQRLFVPLYLFHRYQVEAAVKLIAGVDYHYAIKGQTPPVESQIVSAETQQKALTAVLKTIDVNTLKIDDDIAELLLPRPAGDNQDREIFTSRSGVTFDTASAVEAAADLSLSLLLHPHRMNRLSEQHARQKDILSVSDVLQQLSKATWQQKHRQASNQWLQNSVNWLTLQNLLHLSQHQQTAPQVKAQVDTFLHDYAGNKHGEHMGQLIADEIKRYFKGQWSTDKKERPQLPPGSPIGMTMPD</sequence>